<sequence>MTQVDIAALEKVAEGEGEVRVTKRWLRTVVAQLKAAEAADRARDIFGRMYGSGSR</sequence>
<dbReference type="EMBL" id="ATDP01000082">
    <property type="protein sequence ID" value="EQB15751.1"/>
    <property type="molecule type" value="Genomic_DNA"/>
</dbReference>
<proteinExistence type="predicted"/>
<protein>
    <submittedName>
        <fullName evidence="1">Uncharacterized protein</fullName>
    </submittedName>
</protein>
<keyword evidence="2" id="KW-1185">Reference proteome</keyword>
<name>T0HHF5_9SPHN</name>
<dbReference type="PATRIC" id="fig|1331060.3.peg.2061"/>
<dbReference type="Proteomes" id="UP000015531">
    <property type="component" value="Unassembled WGS sequence"/>
</dbReference>
<dbReference type="AlphaFoldDB" id="T0HHF5"/>
<accession>T0HHF5</accession>
<gene>
    <name evidence="1" type="ORF">RLDS_10780</name>
</gene>
<dbReference type="RefSeq" id="WP_021225880.1">
    <property type="nucleotide sequence ID" value="NZ_ATDP01000082.1"/>
</dbReference>
<comment type="caution">
    <text evidence="1">The sequence shown here is derived from an EMBL/GenBank/DDBJ whole genome shotgun (WGS) entry which is preliminary data.</text>
</comment>
<reference evidence="1 2" key="1">
    <citation type="journal article" date="2013" name="Genome Announc.">
        <title>Draft Genome Sequence of Sphingobium lactosutens Strain DS20T, Isolated from a Hexachlorocyclohexane Dumpsite.</title>
        <authorList>
            <person name="Kumar R."/>
            <person name="Dwivedi V."/>
            <person name="Negi V."/>
            <person name="Khurana J.P."/>
            <person name="Lal R."/>
        </authorList>
    </citation>
    <scope>NUCLEOTIDE SEQUENCE [LARGE SCALE GENOMIC DNA]</scope>
    <source>
        <strain evidence="1 2">DS20</strain>
    </source>
</reference>
<evidence type="ECO:0000313" key="2">
    <source>
        <dbReference type="Proteomes" id="UP000015531"/>
    </source>
</evidence>
<organism evidence="1 2">
    <name type="scientific">Sphingobium lactosutens DS20</name>
    <dbReference type="NCBI Taxonomy" id="1331060"/>
    <lineage>
        <taxon>Bacteria</taxon>
        <taxon>Pseudomonadati</taxon>
        <taxon>Pseudomonadota</taxon>
        <taxon>Alphaproteobacteria</taxon>
        <taxon>Sphingomonadales</taxon>
        <taxon>Sphingomonadaceae</taxon>
        <taxon>Sphingobium</taxon>
    </lineage>
</organism>
<evidence type="ECO:0000313" key="1">
    <source>
        <dbReference type="EMBL" id="EQB15751.1"/>
    </source>
</evidence>